<evidence type="ECO:0000313" key="3">
    <source>
        <dbReference type="Proteomes" id="UP000717328"/>
    </source>
</evidence>
<keyword evidence="3" id="KW-1185">Reference proteome</keyword>
<evidence type="ECO:0000313" key="2">
    <source>
        <dbReference type="EMBL" id="KAG5646331.1"/>
    </source>
</evidence>
<evidence type="ECO:0000256" key="1">
    <source>
        <dbReference type="SAM" id="MobiDB-lite"/>
    </source>
</evidence>
<feature type="compositionally biased region" description="Acidic residues" evidence="1">
    <location>
        <begin position="192"/>
        <end position="212"/>
    </location>
</feature>
<dbReference type="EMBL" id="JABCKI010002367">
    <property type="protein sequence ID" value="KAG5646331.1"/>
    <property type="molecule type" value="Genomic_DNA"/>
</dbReference>
<feature type="non-terminal residue" evidence="2">
    <location>
        <position position="290"/>
    </location>
</feature>
<evidence type="ECO:0008006" key="4">
    <source>
        <dbReference type="Google" id="ProtNLM"/>
    </source>
</evidence>
<reference evidence="2" key="2">
    <citation type="submission" date="2021-10" db="EMBL/GenBank/DDBJ databases">
        <title>Phylogenomics reveals ancestral predisposition of the termite-cultivated fungus Termitomyces towards a domesticated lifestyle.</title>
        <authorList>
            <person name="Auxier B."/>
            <person name="Grum-Grzhimaylo A."/>
            <person name="Cardenas M.E."/>
            <person name="Lodge J.D."/>
            <person name="Laessoe T."/>
            <person name="Pedersen O."/>
            <person name="Smith M.E."/>
            <person name="Kuyper T.W."/>
            <person name="Franco-Molano E.A."/>
            <person name="Baroni T.J."/>
            <person name="Aanen D.K."/>
        </authorList>
    </citation>
    <scope>NUCLEOTIDE SEQUENCE</scope>
    <source>
        <strain evidence="2">D49</strain>
    </source>
</reference>
<protein>
    <recommendedName>
        <fullName evidence="4">U3 small nucleolar RNA-associated protein 20 N-terminal domain-containing protein</fullName>
    </recommendedName>
</protein>
<feature type="region of interest" description="Disordered" evidence="1">
    <location>
        <begin position="192"/>
        <end position="226"/>
    </location>
</feature>
<sequence length="290" mass="32507">MRHFINLVAAQPSSDYETTFVRILFPGLKNGLRSKNELVRGEVLGVIAYAVEKCDNLASLQEMKVLLADGDEEANFFNNILHVQIHRRSRALRRLAEFCDEGHLRSNTLADIFVPLVGNYIASTTSVDHHLVNEAVLTTGRMAKHLMWGAYYALVQKYLKLSRAKDESERVYVRTLVALLDNFHFPMEDIVPESDVSEEQEEDDEEVGDETPETAVLPPAAKPTTDKQAARIADAVNLRLLPNLLSHLEKHDPKADDNTRIPISIGIVTVAKHLPAATREPQITRLVTIL</sequence>
<name>A0A9P7KC11_9AGAR</name>
<dbReference type="GO" id="GO:0032040">
    <property type="term" value="C:small-subunit processome"/>
    <property type="evidence" value="ECO:0007669"/>
    <property type="project" value="TreeGrafter"/>
</dbReference>
<proteinExistence type="predicted"/>
<dbReference type="InterPro" id="IPR016024">
    <property type="entry name" value="ARM-type_fold"/>
</dbReference>
<dbReference type="InterPro" id="IPR052575">
    <property type="entry name" value="SSU_processome_comp_20"/>
</dbReference>
<dbReference type="PANTHER" id="PTHR17695">
    <property type="entry name" value="SMALL SUBUNIT PROCESSOME COMPONENT 20 HOMOLOG"/>
    <property type="match status" value="1"/>
</dbReference>
<dbReference type="GO" id="GO:0030686">
    <property type="term" value="C:90S preribosome"/>
    <property type="evidence" value="ECO:0007669"/>
    <property type="project" value="TreeGrafter"/>
</dbReference>
<organism evidence="2 3">
    <name type="scientific">Sphagnurus paluster</name>
    <dbReference type="NCBI Taxonomy" id="117069"/>
    <lineage>
        <taxon>Eukaryota</taxon>
        <taxon>Fungi</taxon>
        <taxon>Dikarya</taxon>
        <taxon>Basidiomycota</taxon>
        <taxon>Agaricomycotina</taxon>
        <taxon>Agaricomycetes</taxon>
        <taxon>Agaricomycetidae</taxon>
        <taxon>Agaricales</taxon>
        <taxon>Tricholomatineae</taxon>
        <taxon>Lyophyllaceae</taxon>
        <taxon>Sphagnurus</taxon>
    </lineage>
</organism>
<dbReference type="SUPFAM" id="SSF48371">
    <property type="entry name" value="ARM repeat"/>
    <property type="match status" value="1"/>
</dbReference>
<dbReference type="Proteomes" id="UP000717328">
    <property type="component" value="Unassembled WGS sequence"/>
</dbReference>
<gene>
    <name evidence="2" type="ORF">H0H81_008504</name>
</gene>
<accession>A0A9P7KC11</accession>
<dbReference type="PANTHER" id="PTHR17695:SF11">
    <property type="entry name" value="SMALL SUBUNIT PROCESSOME COMPONENT 20 HOMOLOG"/>
    <property type="match status" value="1"/>
</dbReference>
<reference evidence="2" key="1">
    <citation type="submission" date="2021-02" db="EMBL/GenBank/DDBJ databases">
        <authorList>
            <person name="Nieuwenhuis M."/>
            <person name="Van De Peppel L.J.J."/>
        </authorList>
    </citation>
    <scope>NUCLEOTIDE SEQUENCE</scope>
    <source>
        <strain evidence="2">D49</strain>
    </source>
</reference>
<dbReference type="OrthoDB" id="360653at2759"/>
<comment type="caution">
    <text evidence="2">The sequence shown here is derived from an EMBL/GenBank/DDBJ whole genome shotgun (WGS) entry which is preliminary data.</text>
</comment>
<dbReference type="AlphaFoldDB" id="A0A9P7KC11"/>